<dbReference type="EMBL" id="BGZN01000002">
    <property type="protein sequence ID" value="GBR72700.1"/>
    <property type="molecule type" value="Genomic_DNA"/>
</dbReference>
<protein>
    <submittedName>
        <fullName evidence="1">Uncharacterized protein</fullName>
    </submittedName>
</protein>
<name>A0A388T8L5_TERA1</name>
<dbReference type="Proteomes" id="UP000269352">
    <property type="component" value="Unassembled WGS sequence"/>
</dbReference>
<gene>
    <name evidence="1" type="ORF">NO1_0196</name>
</gene>
<proteinExistence type="predicted"/>
<organism evidence="1 2">
    <name type="scientific">Termititenax aidoneus</name>
    <dbReference type="NCBI Taxonomy" id="2218524"/>
    <lineage>
        <taxon>Bacteria</taxon>
        <taxon>Bacillati</taxon>
        <taxon>Candidatus Margulisiibacteriota</taxon>
        <taxon>Candidatus Termititenacia</taxon>
        <taxon>Candidatus Termititenacales</taxon>
        <taxon>Candidatus Termititenacaceae</taxon>
        <taxon>Candidatus Termititenax</taxon>
    </lineage>
</organism>
<sequence length="76" mass="9236">MLKKQYVESVYQQIIKYYGVPNYTDQDYRNYIKHVWLTSEPIEAEKIYYVVLYKPNDNYDYAIITVGIGKEWEILN</sequence>
<comment type="caution">
    <text evidence="1">The sequence shown here is derived from an EMBL/GenBank/DDBJ whole genome shotgun (WGS) entry which is preliminary data.</text>
</comment>
<reference evidence="1 2" key="1">
    <citation type="journal article" date="2019" name="ISME J.">
        <title>Genome analyses of uncultured TG2/ZB3 bacteria in 'Margulisbacteria' specifically attached to ectosymbiotic spirochetes of protists in the termite gut.</title>
        <authorList>
            <person name="Utami Y.D."/>
            <person name="Kuwahara H."/>
            <person name="Igai K."/>
            <person name="Murakami T."/>
            <person name="Sugaya K."/>
            <person name="Morikawa T."/>
            <person name="Nagura Y."/>
            <person name="Yuki M."/>
            <person name="Deevong P."/>
            <person name="Inoue T."/>
            <person name="Kihara K."/>
            <person name="Lo N."/>
            <person name="Yamada A."/>
            <person name="Ohkuma M."/>
            <person name="Hongoh Y."/>
        </authorList>
    </citation>
    <scope>NUCLEOTIDE SEQUENCE [LARGE SCALE GENOMIC DNA]</scope>
    <source>
        <strain evidence="1">NkOx7-01</strain>
    </source>
</reference>
<accession>A0A388T8L5</accession>
<dbReference type="AlphaFoldDB" id="A0A388T8L5"/>
<evidence type="ECO:0000313" key="1">
    <source>
        <dbReference type="EMBL" id="GBR72700.1"/>
    </source>
</evidence>
<keyword evidence="2" id="KW-1185">Reference proteome</keyword>
<evidence type="ECO:0000313" key="2">
    <source>
        <dbReference type="Proteomes" id="UP000269352"/>
    </source>
</evidence>